<dbReference type="InterPro" id="IPR011010">
    <property type="entry name" value="DNA_brk_join_enz"/>
</dbReference>
<protein>
    <recommendedName>
        <fullName evidence="5">Phage integrase family protein</fullName>
    </recommendedName>
</protein>
<comment type="caution">
    <text evidence="3">The sequence shown here is derived from an EMBL/GenBank/DDBJ whole genome shotgun (WGS) entry which is preliminary data.</text>
</comment>
<dbReference type="SUPFAM" id="SSF56349">
    <property type="entry name" value="DNA breaking-rejoining enzymes"/>
    <property type="match status" value="1"/>
</dbReference>
<dbReference type="EMBL" id="JBGUAW010000023">
    <property type="protein sequence ID" value="MFA9462611.1"/>
    <property type="molecule type" value="Genomic_DNA"/>
</dbReference>
<gene>
    <name evidence="3" type="ORF">ACERLL_17565</name>
</gene>
<organism evidence="3 4">
    <name type="scientific">Thiohalorhabdus methylotrophus</name>
    <dbReference type="NCBI Taxonomy" id="3242694"/>
    <lineage>
        <taxon>Bacteria</taxon>
        <taxon>Pseudomonadati</taxon>
        <taxon>Pseudomonadota</taxon>
        <taxon>Gammaproteobacteria</taxon>
        <taxon>Thiohalorhabdales</taxon>
        <taxon>Thiohalorhabdaceae</taxon>
        <taxon>Thiohalorhabdus</taxon>
    </lineage>
</organism>
<dbReference type="RefSeq" id="WP_373657398.1">
    <property type="nucleotide sequence ID" value="NZ_JBGUAW010000023.1"/>
</dbReference>
<accession>A0ABV4U1C4</accession>
<feature type="compositionally biased region" description="Basic residues" evidence="2">
    <location>
        <begin position="90"/>
        <end position="104"/>
    </location>
</feature>
<evidence type="ECO:0000313" key="3">
    <source>
        <dbReference type="EMBL" id="MFA9462611.1"/>
    </source>
</evidence>
<feature type="compositionally biased region" description="Basic and acidic residues" evidence="2">
    <location>
        <begin position="285"/>
        <end position="302"/>
    </location>
</feature>
<evidence type="ECO:0000256" key="2">
    <source>
        <dbReference type="SAM" id="MobiDB-lite"/>
    </source>
</evidence>
<dbReference type="Proteomes" id="UP001575181">
    <property type="component" value="Unassembled WGS sequence"/>
</dbReference>
<reference evidence="3 4" key="1">
    <citation type="submission" date="2024-08" db="EMBL/GenBank/DDBJ databases">
        <title>Whole-genome sequencing of halo(alkali)philic microorganisms from hypersaline lakes.</title>
        <authorList>
            <person name="Sorokin D.Y."/>
            <person name="Merkel A.Y."/>
            <person name="Messina E."/>
            <person name="Yakimov M."/>
        </authorList>
    </citation>
    <scope>NUCLEOTIDE SEQUENCE [LARGE SCALE GENOMIC DNA]</scope>
    <source>
        <strain evidence="3 4">Cl-TMA</strain>
    </source>
</reference>
<keyword evidence="4" id="KW-1185">Reference proteome</keyword>
<evidence type="ECO:0000256" key="1">
    <source>
        <dbReference type="ARBA" id="ARBA00023172"/>
    </source>
</evidence>
<sequence>MSQRTERTVADYREKGRSLLDRFLREAAYPDPADAGAVVDWATTTLREAYSPATFRYYKAAFALVLEEAGHGLSAEALRGTQNTGNSSTRRTKTRRTSAKKAKKVHPDDARKLLNYLEQGRGAWDRLLAQWFAAGLFTGLRPTEWANARLDGETLVVANAKNTGGRSHGPERHLHITDPEVRKLLWAFLDNLNLAVQSESFDRAYKHCRVRLYQVGLVLWPRRQRNRITLYSTRHQFTADAKHSGLSGKEIAALMGHRVTETHKAHYGRRQAGRGQVQVAADPAETERVEQSPEHLRFDRSK</sequence>
<keyword evidence="1" id="KW-0233">DNA recombination</keyword>
<dbReference type="Gene3D" id="1.10.443.10">
    <property type="entry name" value="Intergrase catalytic core"/>
    <property type="match status" value="1"/>
</dbReference>
<dbReference type="InterPro" id="IPR013762">
    <property type="entry name" value="Integrase-like_cat_sf"/>
</dbReference>
<feature type="region of interest" description="Disordered" evidence="2">
    <location>
        <begin position="77"/>
        <end position="104"/>
    </location>
</feature>
<evidence type="ECO:0008006" key="5">
    <source>
        <dbReference type="Google" id="ProtNLM"/>
    </source>
</evidence>
<evidence type="ECO:0000313" key="4">
    <source>
        <dbReference type="Proteomes" id="UP001575181"/>
    </source>
</evidence>
<name>A0ABV4U1C4_9GAMM</name>
<proteinExistence type="predicted"/>
<feature type="region of interest" description="Disordered" evidence="2">
    <location>
        <begin position="268"/>
        <end position="302"/>
    </location>
</feature>